<reference evidence="2 3" key="1">
    <citation type="submission" date="2021-06" db="EMBL/GenBank/DDBJ databases">
        <title>Caerostris extrusa draft genome.</title>
        <authorList>
            <person name="Kono N."/>
            <person name="Arakawa K."/>
        </authorList>
    </citation>
    <scope>NUCLEOTIDE SEQUENCE [LARGE SCALE GENOMIC DNA]</scope>
</reference>
<organism evidence="2 3">
    <name type="scientific">Caerostris extrusa</name>
    <name type="common">Bark spider</name>
    <name type="synonym">Caerostris bankana</name>
    <dbReference type="NCBI Taxonomy" id="172846"/>
    <lineage>
        <taxon>Eukaryota</taxon>
        <taxon>Metazoa</taxon>
        <taxon>Ecdysozoa</taxon>
        <taxon>Arthropoda</taxon>
        <taxon>Chelicerata</taxon>
        <taxon>Arachnida</taxon>
        <taxon>Araneae</taxon>
        <taxon>Araneomorphae</taxon>
        <taxon>Entelegynae</taxon>
        <taxon>Araneoidea</taxon>
        <taxon>Araneidae</taxon>
        <taxon>Caerostris</taxon>
    </lineage>
</organism>
<gene>
    <name evidence="2" type="ORF">CEXT_715441</name>
</gene>
<protein>
    <submittedName>
        <fullName evidence="2">Uncharacterized protein</fullName>
    </submittedName>
</protein>
<keyword evidence="3" id="KW-1185">Reference proteome</keyword>
<sequence length="106" mass="11870">MTAGALVTPICQQTPSIIEGEALGEVIHWRTLLEIRKVAKGLANGYLCDKGNCCDLCGEVSLMVLLNNSRGFIFFMCFCFVLLNIFSIYTDNRYVFGYLHFGLMDT</sequence>
<dbReference type="Proteomes" id="UP001054945">
    <property type="component" value="Unassembled WGS sequence"/>
</dbReference>
<feature type="transmembrane region" description="Helical" evidence="1">
    <location>
        <begin position="71"/>
        <end position="89"/>
    </location>
</feature>
<evidence type="ECO:0000256" key="1">
    <source>
        <dbReference type="SAM" id="Phobius"/>
    </source>
</evidence>
<evidence type="ECO:0000313" key="3">
    <source>
        <dbReference type="Proteomes" id="UP001054945"/>
    </source>
</evidence>
<proteinExistence type="predicted"/>
<keyword evidence="1" id="KW-1133">Transmembrane helix</keyword>
<dbReference type="EMBL" id="BPLR01017106">
    <property type="protein sequence ID" value="GIY88822.1"/>
    <property type="molecule type" value="Genomic_DNA"/>
</dbReference>
<keyword evidence="1" id="KW-0812">Transmembrane</keyword>
<keyword evidence="1" id="KW-0472">Membrane</keyword>
<dbReference type="AlphaFoldDB" id="A0AAV4X0Y9"/>
<evidence type="ECO:0000313" key="2">
    <source>
        <dbReference type="EMBL" id="GIY88822.1"/>
    </source>
</evidence>
<accession>A0AAV4X0Y9</accession>
<name>A0AAV4X0Y9_CAEEX</name>
<comment type="caution">
    <text evidence="2">The sequence shown here is derived from an EMBL/GenBank/DDBJ whole genome shotgun (WGS) entry which is preliminary data.</text>
</comment>